<evidence type="ECO:0000313" key="1">
    <source>
        <dbReference type="EMBL" id="UYV81171.1"/>
    </source>
</evidence>
<proteinExistence type="predicted"/>
<organism evidence="1 2">
    <name type="scientific">Cordylochernes scorpioides</name>
    <dbReference type="NCBI Taxonomy" id="51811"/>
    <lineage>
        <taxon>Eukaryota</taxon>
        <taxon>Metazoa</taxon>
        <taxon>Ecdysozoa</taxon>
        <taxon>Arthropoda</taxon>
        <taxon>Chelicerata</taxon>
        <taxon>Arachnida</taxon>
        <taxon>Pseudoscorpiones</taxon>
        <taxon>Cheliferoidea</taxon>
        <taxon>Chernetidae</taxon>
        <taxon>Cordylochernes</taxon>
    </lineage>
</organism>
<dbReference type="Gene3D" id="3.30.420.10">
    <property type="entry name" value="Ribonuclease H-like superfamily/Ribonuclease H"/>
    <property type="match status" value="1"/>
</dbReference>
<keyword evidence="2" id="KW-1185">Reference proteome</keyword>
<dbReference type="EMBL" id="CP092882">
    <property type="protein sequence ID" value="UYV81171.1"/>
    <property type="molecule type" value="Genomic_DNA"/>
</dbReference>
<dbReference type="PANTHER" id="PTHR46060">
    <property type="entry name" value="MARINER MOS1 TRANSPOSASE-LIKE PROTEIN"/>
    <property type="match status" value="1"/>
</dbReference>
<sequence>METDGKDRNRFHLREVCFSSSTSGKAQPKLIKCSIASMKRNSVPSLRTCQDGLVDSNLEILTSTTRNTEIHPKKFEDEEFQALLDEDDAQTQEQLAASLNNGRNDKLILLHDNARPDVAHSVKDTLKDFKWEVLRHPPYSPDMA</sequence>
<evidence type="ECO:0000313" key="2">
    <source>
        <dbReference type="Proteomes" id="UP001235939"/>
    </source>
</evidence>
<evidence type="ECO:0008006" key="3">
    <source>
        <dbReference type="Google" id="ProtNLM"/>
    </source>
</evidence>
<gene>
    <name evidence="1" type="ORF">LAZ67_20000224</name>
</gene>
<dbReference type="Proteomes" id="UP001235939">
    <property type="component" value="Chromosome 20"/>
</dbReference>
<dbReference type="InterPro" id="IPR036397">
    <property type="entry name" value="RNaseH_sf"/>
</dbReference>
<dbReference type="PANTHER" id="PTHR46060:SF1">
    <property type="entry name" value="MARINER MOS1 TRANSPOSASE-LIKE PROTEIN"/>
    <property type="match status" value="1"/>
</dbReference>
<name>A0ABY6LJ58_9ARAC</name>
<dbReference type="InterPro" id="IPR052709">
    <property type="entry name" value="Transposase-MT_Hybrid"/>
</dbReference>
<accession>A0ABY6LJ58</accession>
<reference evidence="1 2" key="1">
    <citation type="submission" date="2022-01" db="EMBL/GenBank/DDBJ databases">
        <title>A chromosomal length assembly of Cordylochernes scorpioides.</title>
        <authorList>
            <person name="Zeh D."/>
            <person name="Zeh J."/>
        </authorList>
    </citation>
    <scope>NUCLEOTIDE SEQUENCE [LARGE SCALE GENOMIC DNA]</scope>
    <source>
        <strain evidence="1">IN4F17</strain>
        <tissue evidence="1">Whole Body</tissue>
    </source>
</reference>
<protein>
    <recommendedName>
        <fullName evidence="3">Transposase</fullName>
    </recommendedName>
</protein>